<dbReference type="EMBL" id="CQEH01000016">
    <property type="protein sequence ID" value="CNL43737.1"/>
    <property type="molecule type" value="Genomic_DNA"/>
</dbReference>
<keyword evidence="5" id="KW-1185">Reference proteome</keyword>
<dbReference type="GeneID" id="45573176"/>
<accession>A0A0T9UQJ0</accession>
<dbReference type="Pfam" id="PF00196">
    <property type="entry name" value="GerE"/>
    <property type="match status" value="1"/>
</dbReference>
<dbReference type="InterPro" id="IPR036388">
    <property type="entry name" value="WH-like_DNA-bd_sf"/>
</dbReference>
<dbReference type="CDD" id="cd06170">
    <property type="entry name" value="LuxR_C_like"/>
    <property type="match status" value="1"/>
</dbReference>
<dbReference type="InterPro" id="IPR000792">
    <property type="entry name" value="Tscrpt_reg_LuxR_C"/>
</dbReference>
<dbReference type="EMBL" id="CQEJ01000024">
    <property type="protein sequence ID" value="CNL61015.1"/>
    <property type="molecule type" value="Genomic_DNA"/>
</dbReference>
<gene>
    <name evidence="4" type="primary">yjjQ_2</name>
    <name evidence="4" type="ORF">ERS137965_03509</name>
    <name evidence="3" type="ORF">ERS137966_03237</name>
</gene>
<dbReference type="PROSITE" id="PS50043">
    <property type="entry name" value="HTH_LUXR_2"/>
    <property type="match status" value="1"/>
</dbReference>
<evidence type="ECO:0000259" key="2">
    <source>
        <dbReference type="PROSITE" id="PS50043"/>
    </source>
</evidence>
<protein>
    <submittedName>
        <fullName evidence="4">Transcriptional regulator RcsB</fullName>
    </submittedName>
</protein>
<organism evidence="4 6">
    <name type="scientific">Yersinia aldovae</name>
    <dbReference type="NCBI Taxonomy" id="29483"/>
    <lineage>
        <taxon>Bacteria</taxon>
        <taxon>Pseudomonadati</taxon>
        <taxon>Pseudomonadota</taxon>
        <taxon>Gammaproteobacteria</taxon>
        <taxon>Enterobacterales</taxon>
        <taxon>Yersiniaceae</taxon>
        <taxon>Yersinia</taxon>
    </lineage>
</organism>
<dbReference type="GO" id="GO:0003677">
    <property type="term" value="F:DNA binding"/>
    <property type="evidence" value="ECO:0007669"/>
    <property type="project" value="UniProtKB-KW"/>
</dbReference>
<dbReference type="Proteomes" id="UP000041595">
    <property type="component" value="Unassembled WGS sequence"/>
</dbReference>
<dbReference type="RefSeq" id="WP_049604251.1">
    <property type="nucleotide sequence ID" value="NZ_CABHQE010000115.1"/>
</dbReference>
<evidence type="ECO:0000313" key="6">
    <source>
        <dbReference type="Proteomes" id="UP000041595"/>
    </source>
</evidence>
<dbReference type="AlphaFoldDB" id="A0A0T9UQJ0"/>
<dbReference type="Proteomes" id="UP000038647">
    <property type="component" value="Unassembled WGS sequence"/>
</dbReference>
<dbReference type="STRING" id="1453495.AT01_2865"/>
<proteinExistence type="predicted"/>
<reference evidence="4 6" key="2">
    <citation type="submission" date="2015-03" db="EMBL/GenBank/DDBJ databases">
        <authorList>
            <person name="Murphy D."/>
        </authorList>
    </citation>
    <scope>NUCLEOTIDE SEQUENCE [LARGE SCALE GENOMIC DNA]</scope>
    <source>
        <strain evidence="4 6">IP06005</strain>
    </source>
</reference>
<dbReference type="SUPFAM" id="SSF46894">
    <property type="entry name" value="C-terminal effector domain of the bipartite response regulators"/>
    <property type="match status" value="1"/>
</dbReference>
<keyword evidence="1" id="KW-0238">DNA-binding</keyword>
<dbReference type="GO" id="GO:0006355">
    <property type="term" value="P:regulation of DNA-templated transcription"/>
    <property type="evidence" value="ECO:0007669"/>
    <property type="project" value="InterPro"/>
</dbReference>
<sequence length="184" mass="20768">MIIATISDNNNIFAEGLKVILETSFECYSIQVNIVRDHNGLDVLAFYIPDGKGNVKFSSDALKIVNSSEYVSDAFQGNNNYIYRDDKVNTIICKSNVVLGFLFFRVITGSVSYQKKNLNPLSVVENRVISLISEGYSMIQIAKALNKSVKTVSFQKRSVMNKLNITNNADLYTWIYHEFNVLGR</sequence>
<dbReference type="PRINTS" id="PR00038">
    <property type="entry name" value="HTHLUXR"/>
</dbReference>
<feature type="domain" description="HTH luxR-type" evidence="2">
    <location>
        <begin position="114"/>
        <end position="179"/>
    </location>
</feature>
<reference evidence="3 5" key="1">
    <citation type="submission" date="2015-03" db="EMBL/GenBank/DDBJ databases">
        <authorList>
            <consortium name="Pathogen Informatics"/>
            <person name="Murphy D."/>
        </authorList>
    </citation>
    <scope>NUCLEOTIDE SEQUENCE [LARGE SCALE GENOMIC DNA]</scope>
    <source>
        <strain evidence="3 5">IP08791</strain>
    </source>
</reference>
<name>A0A0T9UQJ0_YERAL</name>
<evidence type="ECO:0000313" key="5">
    <source>
        <dbReference type="Proteomes" id="UP000038647"/>
    </source>
</evidence>
<dbReference type="Gene3D" id="1.10.10.10">
    <property type="entry name" value="Winged helix-like DNA-binding domain superfamily/Winged helix DNA-binding domain"/>
    <property type="match status" value="1"/>
</dbReference>
<dbReference type="InterPro" id="IPR016032">
    <property type="entry name" value="Sig_transdc_resp-reg_C-effctor"/>
</dbReference>
<dbReference type="SMART" id="SM00421">
    <property type="entry name" value="HTH_LUXR"/>
    <property type="match status" value="1"/>
</dbReference>
<evidence type="ECO:0000256" key="1">
    <source>
        <dbReference type="ARBA" id="ARBA00023125"/>
    </source>
</evidence>
<evidence type="ECO:0000313" key="4">
    <source>
        <dbReference type="EMBL" id="CNL61015.1"/>
    </source>
</evidence>
<evidence type="ECO:0000313" key="3">
    <source>
        <dbReference type="EMBL" id="CNL43737.1"/>
    </source>
</evidence>